<sequence length="146" mass="16643">MIVQLRDLTRCKFLLDWIHRVGAYYSIIHVCAPLSVIKTKYSPFSLINMYAKQDLTVSNVSDDETTLNDNGPALAHLHSGDRRSSPIYILTLPFKHNQNIIKEAIIINNATYCRMSTENISLKARDAQKRTKSKIKPSKQQTSIHT</sequence>
<protein>
    <submittedName>
        <fullName evidence="1">Uncharacterized protein</fullName>
    </submittedName>
</protein>
<reference evidence="2" key="1">
    <citation type="journal article" date="2024" name="Proc. Natl. Acad. Sci. U.S.A.">
        <title>Extraordinary preservation of gene collinearity over three hundred million years revealed in homosporous lycophytes.</title>
        <authorList>
            <person name="Li C."/>
            <person name="Wickell D."/>
            <person name="Kuo L.Y."/>
            <person name="Chen X."/>
            <person name="Nie B."/>
            <person name="Liao X."/>
            <person name="Peng D."/>
            <person name="Ji J."/>
            <person name="Jenkins J."/>
            <person name="Williams M."/>
            <person name="Shu S."/>
            <person name="Plott C."/>
            <person name="Barry K."/>
            <person name="Rajasekar S."/>
            <person name="Grimwood J."/>
            <person name="Han X."/>
            <person name="Sun S."/>
            <person name="Hou Z."/>
            <person name="He W."/>
            <person name="Dai G."/>
            <person name="Sun C."/>
            <person name="Schmutz J."/>
            <person name="Leebens-Mack J.H."/>
            <person name="Li F.W."/>
            <person name="Wang L."/>
        </authorList>
    </citation>
    <scope>NUCLEOTIDE SEQUENCE [LARGE SCALE GENOMIC DNA]</scope>
    <source>
        <strain evidence="2">cv. PW_Plant_1</strain>
    </source>
</reference>
<dbReference type="Proteomes" id="UP001162992">
    <property type="component" value="Chromosome 11"/>
</dbReference>
<dbReference type="EMBL" id="CM055102">
    <property type="protein sequence ID" value="KAJ7537634.1"/>
    <property type="molecule type" value="Genomic_DNA"/>
</dbReference>
<organism evidence="1 2">
    <name type="scientific">Diphasiastrum complanatum</name>
    <name type="common">Issler's clubmoss</name>
    <name type="synonym">Lycopodium complanatum</name>
    <dbReference type="NCBI Taxonomy" id="34168"/>
    <lineage>
        <taxon>Eukaryota</taxon>
        <taxon>Viridiplantae</taxon>
        <taxon>Streptophyta</taxon>
        <taxon>Embryophyta</taxon>
        <taxon>Tracheophyta</taxon>
        <taxon>Lycopodiopsida</taxon>
        <taxon>Lycopodiales</taxon>
        <taxon>Lycopodiaceae</taxon>
        <taxon>Lycopodioideae</taxon>
        <taxon>Diphasiastrum</taxon>
    </lineage>
</organism>
<keyword evidence="2" id="KW-1185">Reference proteome</keyword>
<comment type="caution">
    <text evidence="1">The sequence shown here is derived from an EMBL/GenBank/DDBJ whole genome shotgun (WGS) entry which is preliminary data.</text>
</comment>
<name>A0ACC2C6K1_DIPCM</name>
<gene>
    <name evidence="1" type="ORF">O6H91_11G015000</name>
</gene>
<evidence type="ECO:0000313" key="1">
    <source>
        <dbReference type="EMBL" id="KAJ7537634.1"/>
    </source>
</evidence>
<proteinExistence type="predicted"/>
<accession>A0ACC2C6K1</accession>
<evidence type="ECO:0000313" key="2">
    <source>
        <dbReference type="Proteomes" id="UP001162992"/>
    </source>
</evidence>